<gene>
    <name evidence="3" type="ORF">MTP08_03090</name>
</gene>
<dbReference type="EMBL" id="CP094529">
    <property type="protein sequence ID" value="UOE38776.1"/>
    <property type="molecule type" value="Genomic_DNA"/>
</dbReference>
<dbReference type="PROSITE" id="PS50943">
    <property type="entry name" value="HTH_CROC1"/>
    <property type="match status" value="1"/>
</dbReference>
<dbReference type="Proteomes" id="UP000831068">
    <property type="component" value="Chromosome"/>
</dbReference>
<protein>
    <submittedName>
        <fullName evidence="3">Helix-turn-helix domain-containing protein</fullName>
    </submittedName>
</protein>
<dbReference type="SUPFAM" id="SSF47413">
    <property type="entry name" value="lambda repressor-like DNA-binding domains"/>
    <property type="match status" value="1"/>
</dbReference>
<evidence type="ECO:0000313" key="3">
    <source>
        <dbReference type="EMBL" id="UOE38776.1"/>
    </source>
</evidence>
<reference evidence="3 4" key="1">
    <citation type="submission" date="2022-03" db="EMBL/GenBank/DDBJ databases">
        <title>Chryseobacterium sp. isolated from the Andong Sikhe.</title>
        <authorList>
            <person name="Won M."/>
            <person name="Kim S.-J."/>
            <person name="Kwon S.-W."/>
        </authorList>
    </citation>
    <scope>NUCLEOTIDE SEQUENCE [LARGE SCALE GENOMIC DNA]</scope>
    <source>
        <strain evidence="3 4">ADR-1</strain>
    </source>
</reference>
<dbReference type="InterPro" id="IPR010982">
    <property type="entry name" value="Lambda_DNA-bd_dom_sf"/>
</dbReference>
<proteinExistence type="predicted"/>
<name>A0ABY4BLZ3_9FLAO</name>
<evidence type="ECO:0000313" key="4">
    <source>
        <dbReference type="Proteomes" id="UP000831068"/>
    </source>
</evidence>
<sequence>MSFFGTNIKKIRHVKGLSQKAFGDLFELNRGVISAYEEGRAEPKIETLLKVAHYFNLDIDDFLTKPLQVNDLVSGSVIDTLMFSPIENFKKTQTEQNLSDANSSKNKILQKILANVDFVHEFTDEKKTLPFYNSGDILFLVKADFNSERNETLFFLENENIHNLSEIPEKKWKEKEIYTIAGHLSLHRKNVFSDILKRIENLENFIKK</sequence>
<accession>A0ABY4BLZ3</accession>
<keyword evidence="4" id="KW-1185">Reference proteome</keyword>
<dbReference type="PANTHER" id="PTHR46558">
    <property type="entry name" value="TRACRIPTIONAL REGULATORY PROTEIN-RELATED-RELATED"/>
    <property type="match status" value="1"/>
</dbReference>
<dbReference type="Pfam" id="PF12844">
    <property type="entry name" value="HTH_19"/>
    <property type="match status" value="1"/>
</dbReference>
<evidence type="ECO:0000259" key="2">
    <source>
        <dbReference type="PROSITE" id="PS50943"/>
    </source>
</evidence>
<organism evidence="3 4">
    <name type="scientific">Chryseobacterium oryzae</name>
    <dbReference type="NCBI Taxonomy" id="2929799"/>
    <lineage>
        <taxon>Bacteria</taxon>
        <taxon>Pseudomonadati</taxon>
        <taxon>Bacteroidota</taxon>
        <taxon>Flavobacteriia</taxon>
        <taxon>Flavobacteriales</taxon>
        <taxon>Weeksellaceae</taxon>
        <taxon>Chryseobacterium group</taxon>
        <taxon>Chryseobacterium</taxon>
    </lineage>
</organism>
<evidence type="ECO:0000256" key="1">
    <source>
        <dbReference type="ARBA" id="ARBA00023125"/>
    </source>
</evidence>
<dbReference type="SMART" id="SM00530">
    <property type="entry name" value="HTH_XRE"/>
    <property type="match status" value="1"/>
</dbReference>
<dbReference type="PANTHER" id="PTHR46558:SF11">
    <property type="entry name" value="HTH-TYPE TRANSCRIPTIONAL REGULATOR XRE"/>
    <property type="match status" value="1"/>
</dbReference>
<dbReference type="Gene3D" id="1.10.260.40">
    <property type="entry name" value="lambda repressor-like DNA-binding domains"/>
    <property type="match status" value="1"/>
</dbReference>
<feature type="domain" description="HTH cro/C1-type" evidence="2">
    <location>
        <begin position="8"/>
        <end position="62"/>
    </location>
</feature>
<dbReference type="RefSeq" id="WP_243577005.1">
    <property type="nucleotide sequence ID" value="NZ_CP094529.1"/>
</dbReference>
<dbReference type="CDD" id="cd00093">
    <property type="entry name" value="HTH_XRE"/>
    <property type="match status" value="1"/>
</dbReference>
<dbReference type="InterPro" id="IPR001387">
    <property type="entry name" value="Cro/C1-type_HTH"/>
</dbReference>
<keyword evidence="1" id="KW-0238">DNA-binding</keyword>